<feature type="region of interest" description="Disordered" evidence="6">
    <location>
        <begin position="1"/>
        <end position="34"/>
    </location>
</feature>
<evidence type="ECO:0000256" key="2">
    <source>
        <dbReference type="ARBA" id="ARBA00004123"/>
    </source>
</evidence>
<feature type="compositionally biased region" description="Basic residues" evidence="6">
    <location>
        <begin position="18"/>
        <end position="27"/>
    </location>
</feature>
<evidence type="ECO:0000313" key="8">
    <source>
        <dbReference type="EMBL" id="KAK4507996.1"/>
    </source>
</evidence>
<gene>
    <name evidence="8" type="ORF">PRZ48_001731</name>
</gene>
<evidence type="ECO:0000256" key="3">
    <source>
        <dbReference type="ARBA" id="ARBA00006427"/>
    </source>
</evidence>
<sequence>MGSSSKKKKEKKQDFQKPKLKVGKTRPKNTNATDTSFSAKSIVLKQQSLSESGRDASTLFAHNLSLLSSKNDVQRRDALTYLTTAVAANPDGLPQPVSTVLSKAQPLILDGHSPVRQQLLKLLKVLPKDEIGSLEQTLLYTRAGLTHLSTDIRLTALDVLDWLLETNPHAVMGVAGSWIKTLQTFQNLLSWQNAPTTAPIPTDGKWSSTKSTSNLGSNKLLLHQLNSLSRFLLAGLTREPPDPNAEQRQAAACFPLYQTSAHLLPIKSNPFGHLNLFGAPRDVESEVYEDAEERVNIFVEMKMHSAFRHGVGEVKRTGGEVGRAAAMVERALKLVEVS</sequence>
<comment type="caution">
    <text evidence="8">The sequence shown here is derived from an EMBL/GenBank/DDBJ whole genome shotgun (WGS) entry which is preliminary data.</text>
</comment>
<keyword evidence="5" id="KW-0690">Ribosome biogenesis</keyword>
<comment type="subcellular location">
    <subcellularLocation>
        <location evidence="2 5">Nucleus</location>
    </subcellularLocation>
</comment>
<feature type="compositionally biased region" description="Basic residues" evidence="6">
    <location>
        <begin position="1"/>
        <end position="10"/>
    </location>
</feature>
<keyword evidence="4 5" id="KW-0539">Nucleus</keyword>
<evidence type="ECO:0000259" key="7">
    <source>
        <dbReference type="Pfam" id="PF12333"/>
    </source>
</evidence>
<dbReference type="InterPro" id="IPR024679">
    <property type="entry name" value="Ipi1_N"/>
</dbReference>
<comment type="similarity">
    <text evidence="3 5">Belongs to the IPI1/TEX10 family.</text>
</comment>
<evidence type="ECO:0000256" key="5">
    <source>
        <dbReference type="RuleBase" id="RU368021"/>
    </source>
</evidence>
<dbReference type="PANTHER" id="PTHR16056">
    <property type="entry name" value="REGULATOR OF MICROTUBULE DYNAMICS PROTEIN"/>
    <property type="match status" value="1"/>
</dbReference>
<evidence type="ECO:0000256" key="4">
    <source>
        <dbReference type="ARBA" id="ARBA00023242"/>
    </source>
</evidence>
<accession>A0ABR0F3V8</accession>
<feature type="domain" description="Pre-rRNA-processing protein Ipi1 N-terminal" evidence="7">
    <location>
        <begin position="134"/>
        <end position="232"/>
    </location>
</feature>
<dbReference type="EMBL" id="JAXOVC010000001">
    <property type="protein sequence ID" value="KAK4507996.1"/>
    <property type="molecule type" value="Genomic_DNA"/>
</dbReference>
<dbReference type="Pfam" id="PF12333">
    <property type="entry name" value="Ipi1_N"/>
    <property type="match status" value="1"/>
</dbReference>
<name>A0ABR0F3V8_ZASCE</name>
<keyword evidence="9" id="KW-1185">Reference proteome</keyword>
<dbReference type="PANTHER" id="PTHR16056:SF2">
    <property type="entry name" value="TESTIS-EXPRESSED PROTEIN 10"/>
    <property type="match status" value="1"/>
</dbReference>
<evidence type="ECO:0000313" key="9">
    <source>
        <dbReference type="Proteomes" id="UP001305779"/>
    </source>
</evidence>
<dbReference type="Proteomes" id="UP001305779">
    <property type="component" value="Unassembled WGS sequence"/>
</dbReference>
<reference evidence="8 9" key="1">
    <citation type="journal article" date="2023" name="G3 (Bethesda)">
        <title>A chromosome-level genome assembly of Zasmidium syzygii isolated from banana leaves.</title>
        <authorList>
            <person name="van Westerhoven A.C."/>
            <person name="Mehrabi R."/>
            <person name="Talebi R."/>
            <person name="Steentjes M.B.F."/>
            <person name="Corcolon B."/>
            <person name="Chong P.A."/>
            <person name="Kema G.H.J."/>
            <person name="Seidl M.F."/>
        </authorList>
    </citation>
    <scope>NUCLEOTIDE SEQUENCE [LARGE SCALE GENOMIC DNA]</scope>
    <source>
        <strain evidence="8 9">P124</strain>
    </source>
</reference>
<dbReference type="InterPro" id="IPR011989">
    <property type="entry name" value="ARM-like"/>
</dbReference>
<organism evidence="8 9">
    <name type="scientific">Zasmidium cellare</name>
    <name type="common">Wine cellar mold</name>
    <name type="synonym">Racodium cellare</name>
    <dbReference type="NCBI Taxonomy" id="395010"/>
    <lineage>
        <taxon>Eukaryota</taxon>
        <taxon>Fungi</taxon>
        <taxon>Dikarya</taxon>
        <taxon>Ascomycota</taxon>
        <taxon>Pezizomycotina</taxon>
        <taxon>Dothideomycetes</taxon>
        <taxon>Dothideomycetidae</taxon>
        <taxon>Mycosphaerellales</taxon>
        <taxon>Mycosphaerellaceae</taxon>
        <taxon>Zasmidium</taxon>
    </lineage>
</organism>
<comment type="subunit">
    <text evidence="5">Component of the RIX1 complex.</text>
</comment>
<dbReference type="Gene3D" id="1.25.10.10">
    <property type="entry name" value="Leucine-rich Repeat Variant"/>
    <property type="match status" value="1"/>
</dbReference>
<keyword evidence="5" id="KW-0698">rRNA processing</keyword>
<comment type="function">
    <text evidence="1 5">Component of the RIX1 complex required for processing of ITS2 sequences from 35S pre-rRNA.</text>
</comment>
<dbReference type="InterPro" id="IPR016024">
    <property type="entry name" value="ARM-type_fold"/>
</dbReference>
<protein>
    <recommendedName>
        <fullName evidence="5">Pre-rRNA-processing protein</fullName>
    </recommendedName>
</protein>
<evidence type="ECO:0000256" key="1">
    <source>
        <dbReference type="ARBA" id="ARBA00002355"/>
    </source>
</evidence>
<evidence type="ECO:0000256" key="6">
    <source>
        <dbReference type="SAM" id="MobiDB-lite"/>
    </source>
</evidence>
<proteinExistence type="inferred from homology"/>
<dbReference type="SUPFAM" id="SSF48371">
    <property type="entry name" value="ARM repeat"/>
    <property type="match status" value="1"/>
</dbReference>